<accession>A0ABP9WML8</accession>
<evidence type="ECO:0000256" key="11">
    <source>
        <dbReference type="HAMAP-Rule" id="MF_01807"/>
    </source>
</evidence>
<comment type="similarity">
    <text evidence="2 11">Belongs to the 'phage' integrase family. XerD subfamily.</text>
</comment>
<feature type="domain" description="Tyr recombinase" evidence="12">
    <location>
        <begin position="133"/>
        <end position="316"/>
    </location>
</feature>
<gene>
    <name evidence="11 14" type="primary">xerD</name>
    <name evidence="14" type="ORF">Maes01_00392</name>
</gene>
<dbReference type="NCBIfam" id="NF001399">
    <property type="entry name" value="PRK00283.1"/>
    <property type="match status" value="1"/>
</dbReference>
<dbReference type="NCBIfam" id="TIGR02225">
    <property type="entry name" value="recomb_XerD"/>
    <property type="match status" value="1"/>
</dbReference>
<dbReference type="InterPro" id="IPR004107">
    <property type="entry name" value="Integrase_SAM-like_N"/>
</dbReference>
<feature type="active site" evidence="11">
    <location>
        <position position="294"/>
    </location>
</feature>
<organism evidence="14 15">
    <name type="scientific">Microbulbifer aestuariivivens</name>
    <dbReference type="NCBI Taxonomy" id="1908308"/>
    <lineage>
        <taxon>Bacteria</taxon>
        <taxon>Pseudomonadati</taxon>
        <taxon>Pseudomonadota</taxon>
        <taxon>Gammaproteobacteria</taxon>
        <taxon>Cellvibrionales</taxon>
        <taxon>Microbulbiferaceae</taxon>
        <taxon>Microbulbifer</taxon>
    </lineage>
</organism>
<evidence type="ECO:0000256" key="7">
    <source>
        <dbReference type="ARBA" id="ARBA00022908"/>
    </source>
</evidence>
<feature type="domain" description="Core-binding (CB)" evidence="13">
    <location>
        <begin position="27"/>
        <end position="112"/>
    </location>
</feature>
<dbReference type="Pfam" id="PF02899">
    <property type="entry name" value="Phage_int_SAM_1"/>
    <property type="match status" value="1"/>
</dbReference>
<dbReference type="InterPro" id="IPR010998">
    <property type="entry name" value="Integrase_recombinase_N"/>
</dbReference>
<evidence type="ECO:0000256" key="8">
    <source>
        <dbReference type="ARBA" id="ARBA00023125"/>
    </source>
</evidence>
<evidence type="ECO:0000313" key="14">
    <source>
        <dbReference type="EMBL" id="GAA5523843.1"/>
    </source>
</evidence>
<keyword evidence="5 11" id="KW-0132">Cell division</keyword>
<keyword evidence="9 11" id="KW-0233">DNA recombination</keyword>
<dbReference type="PROSITE" id="PS51898">
    <property type="entry name" value="TYR_RECOMBINASE"/>
    <property type="match status" value="1"/>
</dbReference>
<keyword evidence="6 11" id="KW-0159">Chromosome partition</keyword>
<evidence type="ECO:0000256" key="10">
    <source>
        <dbReference type="ARBA" id="ARBA00023306"/>
    </source>
</evidence>
<comment type="function">
    <text evidence="11">Site-specific tyrosine recombinase, which acts by catalyzing the cutting and rejoining of the recombining DNA molecules. The XerC-XerD complex is essential to convert dimers of the bacterial chromosome into monomers to permit their segregation at cell division. It also contributes to the segregational stability of plasmids.</text>
</comment>
<protein>
    <recommendedName>
        <fullName evidence="3 11">Tyrosine recombinase XerD</fullName>
    </recommendedName>
</protein>
<dbReference type="CDD" id="cd00798">
    <property type="entry name" value="INT_XerDC_C"/>
    <property type="match status" value="1"/>
</dbReference>
<dbReference type="Gene3D" id="1.10.443.10">
    <property type="entry name" value="Intergrase catalytic core"/>
    <property type="match status" value="1"/>
</dbReference>
<evidence type="ECO:0000256" key="3">
    <source>
        <dbReference type="ARBA" id="ARBA00015810"/>
    </source>
</evidence>
<keyword evidence="8 11" id="KW-0238">DNA-binding</keyword>
<dbReference type="HAMAP" id="MF_01807">
    <property type="entry name" value="Recomb_XerD"/>
    <property type="match status" value="1"/>
</dbReference>
<dbReference type="PANTHER" id="PTHR30349:SF90">
    <property type="entry name" value="TYROSINE RECOMBINASE XERD"/>
    <property type="match status" value="1"/>
</dbReference>
<keyword evidence="10 11" id="KW-0131">Cell cycle</keyword>
<evidence type="ECO:0000256" key="1">
    <source>
        <dbReference type="ARBA" id="ARBA00004496"/>
    </source>
</evidence>
<evidence type="ECO:0000259" key="13">
    <source>
        <dbReference type="PROSITE" id="PS51900"/>
    </source>
</evidence>
<dbReference type="PROSITE" id="PS51900">
    <property type="entry name" value="CB"/>
    <property type="match status" value="1"/>
</dbReference>
<keyword evidence="4 11" id="KW-0963">Cytoplasm</keyword>
<evidence type="ECO:0000256" key="9">
    <source>
        <dbReference type="ARBA" id="ARBA00023172"/>
    </source>
</evidence>
<dbReference type="InterPro" id="IPR011010">
    <property type="entry name" value="DNA_brk_join_enz"/>
</dbReference>
<feature type="active site" evidence="11">
    <location>
        <position position="173"/>
    </location>
</feature>
<dbReference type="Pfam" id="PF00589">
    <property type="entry name" value="Phage_integrase"/>
    <property type="match status" value="1"/>
</dbReference>
<evidence type="ECO:0000259" key="12">
    <source>
        <dbReference type="PROSITE" id="PS51898"/>
    </source>
</evidence>
<dbReference type="InterPro" id="IPR013762">
    <property type="entry name" value="Integrase-like_cat_sf"/>
</dbReference>
<evidence type="ECO:0000256" key="6">
    <source>
        <dbReference type="ARBA" id="ARBA00022829"/>
    </source>
</evidence>
<sequence>MVGEWQRVPLRVLSQRVWLNRLMQELQQQEEMVARWLDMLWAERGASEHTRAAYGRDLRAFAEFAAAGGTALLEVGREHVQRFLAERHRKGISARSSARALAALRGFFQYCLRQGLIREDPVALVENPKLPKPLPKSLSEADVEALLEAPDLESELGMRDRTMLELLYACGLRVTELVSLRVSQVNLRQGVVRVTGKGRKERLVPMGEAAQSWLQRYLRDVRPLLLPPGQSDVCFPGRAGQPLTRQAFWYRIKHWALVAGIEKPLSPHTLRHAFATHLLNHGADLRVVQLLLGHTDLSTTQIYTQVARARLKSLHQQHHPRA</sequence>
<comment type="subcellular location">
    <subcellularLocation>
        <location evidence="1 11">Cytoplasm</location>
    </subcellularLocation>
</comment>
<reference evidence="14 15" key="1">
    <citation type="submission" date="2024-02" db="EMBL/GenBank/DDBJ databases">
        <title>Microbulbifer aestuariivivens NBRC 112533.</title>
        <authorList>
            <person name="Ichikawa N."/>
            <person name="Katano-Makiyama Y."/>
            <person name="Hidaka K."/>
        </authorList>
    </citation>
    <scope>NUCLEOTIDE SEQUENCE [LARGE SCALE GENOMIC DNA]</scope>
    <source>
        <strain evidence="14 15">NBRC 112533</strain>
    </source>
</reference>
<dbReference type="Gene3D" id="1.10.150.130">
    <property type="match status" value="1"/>
</dbReference>
<feature type="active site" evidence="11">
    <location>
        <position position="271"/>
    </location>
</feature>
<dbReference type="EMBL" id="BAABRT010000002">
    <property type="protein sequence ID" value="GAA5523843.1"/>
    <property type="molecule type" value="Genomic_DNA"/>
</dbReference>
<feature type="active site" description="O-(3'-phospho-DNA)-tyrosine intermediate" evidence="11">
    <location>
        <position position="303"/>
    </location>
</feature>
<name>A0ABP9WML8_9GAMM</name>
<feature type="active site" evidence="11">
    <location>
        <position position="268"/>
    </location>
</feature>
<evidence type="ECO:0000256" key="5">
    <source>
        <dbReference type="ARBA" id="ARBA00022618"/>
    </source>
</evidence>
<evidence type="ECO:0000313" key="15">
    <source>
        <dbReference type="Proteomes" id="UP001408594"/>
    </source>
</evidence>
<evidence type="ECO:0000256" key="2">
    <source>
        <dbReference type="ARBA" id="ARBA00010450"/>
    </source>
</evidence>
<dbReference type="InterPro" id="IPR023009">
    <property type="entry name" value="Tyrosine_recombinase_XerC/XerD"/>
</dbReference>
<dbReference type="InterPro" id="IPR002104">
    <property type="entry name" value="Integrase_catalytic"/>
</dbReference>
<feature type="active site" evidence="11">
    <location>
        <position position="197"/>
    </location>
</feature>
<dbReference type="InterPro" id="IPR011932">
    <property type="entry name" value="Recomb_XerD"/>
</dbReference>
<proteinExistence type="inferred from homology"/>
<dbReference type="HAMAP" id="MF_01808">
    <property type="entry name" value="Recomb_XerC_XerD"/>
    <property type="match status" value="1"/>
</dbReference>
<keyword evidence="15" id="KW-1185">Reference proteome</keyword>
<dbReference type="InterPro" id="IPR050090">
    <property type="entry name" value="Tyrosine_recombinase_XerCD"/>
</dbReference>
<evidence type="ECO:0000256" key="4">
    <source>
        <dbReference type="ARBA" id="ARBA00022490"/>
    </source>
</evidence>
<comment type="subunit">
    <text evidence="11">Forms a cyclic heterotetrameric complex composed of two molecules of XerC and two molecules of XerD.</text>
</comment>
<keyword evidence="7 11" id="KW-0229">DNA integration</keyword>
<dbReference type="InterPro" id="IPR044068">
    <property type="entry name" value="CB"/>
</dbReference>
<dbReference type="PANTHER" id="PTHR30349">
    <property type="entry name" value="PHAGE INTEGRASE-RELATED"/>
    <property type="match status" value="1"/>
</dbReference>
<dbReference type="Proteomes" id="UP001408594">
    <property type="component" value="Unassembled WGS sequence"/>
</dbReference>
<comment type="caution">
    <text evidence="14">The sequence shown here is derived from an EMBL/GenBank/DDBJ whole genome shotgun (WGS) entry which is preliminary data.</text>
</comment>
<dbReference type="SUPFAM" id="SSF56349">
    <property type="entry name" value="DNA breaking-rejoining enzymes"/>
    <property type="match status" value="1"/>
</dbReference>